<keyword evidence="2" id="KW-1185">Reference proteome</keyword>
<accession>A0A2K8STL4</accession>
<evidence type="ECO:0000313" key="2">
    <source>
        <dbReference type="Proteomes" id="UP000232003"/>
    </source>
</evidence>
<reference evidence="1 2" key="1">
    <citation type="submission" date="2017-11" db="EMBL/GenBank/DDBJ databases">
        <title>Complete genome of a free-living desiccation-tolerant cyanobacterium and its photosynthetic adaptation to extreme terrestrial habitat.</title>
        <authorList>
            <person name="Shang J."/>
        </authorList>
    </citation>
    <scope>NUCLEOTIDE SEQUENCE [LARGE SCALE GENOMIC DNA]</scope>
    <source>
        <strain evidence="1 2">CCNUN1</strain>
    </source>
</reference>
<name>A0A2K8STL4_9NOSO</name>
<dbReference type="AlphaFoldDB" id="A0A2K8STL4"/>
<dbReference type="Proteomes" id="UP000232003">
    <property type="component" value="Chromosome"/>
</dbReference>
<proteinExistence type="predicted"/>
<dbReference type="KEGG" id="nfl:COO91_04088"/>
<dbReference type="RefSeq" id="WP_100899550.1">
    <property type="nucleotide sequence ID" value="NZ_CAWNNC010000001.1"/>
</dbReference>
<gene>
    <name evidence="1" type="ORF">COO91_04088</name>
</gene>
<sequence>MVSAELISTLRELSRADKFYIMQVLISELAQQETELIKPDQSYPVWSPYDAVEAADTMLKVLEAAKTQDHA</sequence>
<dbReference type="OrthoDB" id="463225at2"/>
<evidence type="ECO:0000313" key="1">
    <source>
        <dbReference type="EMBL" id="AUB38125.1"/>
    </source>
</evidence>
<protein>
    <submittedName>
        <fullName evidence="1">Uncharacterized protein</fullName>
    </submittedName>
</protein>
<organism evidence="1 2">
    <name type="scientific">Nostoc flagelliforme CCNUN1</name>
    <dbReference type="NCBI Taxonomy" id="2038116"/>
    <lineage>
        <taxon>Bacteria</taxon>
        <taxon>Bacillati</taxon>
        <taxon>Cyanobacteriota</taxon>
        <taxon>Cyanophyceae</taxon>
        <taxon>Nostocales</taxon>
        <taxon>Nostocaceae</taxon>
        <taxon>Nostoc</taxon>
    </lineage>
</organism>
<dbReference type="EMBL" id="CP024785">
    <property type="protein sequence ID" value="AUB38125.1"/>
    <property type="molecule type" value="Genomic_DNA"/>
</dbReference>